<reference evidence="5" key="1">
    <citation type="submission" date="2020-01" db="EMBL/GenBank/DDBJ databases">
        <title>Genome sequence of Kobresia littledalei, the first chromosome-level genome in the family Cyperaceae.</title>
        <authorList>
            <person name="Qu G."/>
        </authorList>
    </citation>
    <scope>NUCLEOTIDE SEQUENCE</scope>
    <source>
        <strain evidence="5">C.B.Clarke</strain>
        <tissue evidence="5">Leaf</tissue>
    </source>
</reference>
<dbReference type="Pfam" id="PF00226">
    <property type="entry name" value="DnaJ"/>
    <property type="match status" value="1"/>
</dbReference>
<evidence type="ECO:0000259" key="4">
    <source>
        <dbReference type="PROSITE" id="PS50076"/>
    </source>
</evidence>
<feature type="repeat" description="TPR" evidence="1">
    <location>
        <begin position="840"/>
        <end position="873"/>
    </location>
</feature>
<evidence type="ECO:0000313" key="5">
    <source>
        <dbReference type="EMBL" id="KAF3332871.1"/>
    </source>
</evidence>
<dbReference type="EMBL" id="SWLB01000011">
    <property type="protein sequence ID" value="KAF3332871.1"/>
    <property type="molecule type" value="Genomic_DNA"/>
</dbReference>
<keyword evidence="6" id="KW-1185">Reference proteome</keyword>
<feature type="domain" description="J" evidence="4">
    <location>
        <begin position="1115"/>
        <end position="1201"/>
    </location>
</feature>
<dbReference type="InterPro" id="IPR036869">
    <property type="entry name" value="J_dom_sf"/>
</dbReference>
<dbReference type="SUPFAM" id="SSF48452">
    <property type="entry name" value="TPR-like"/>
    <property type="match status" value="2"/>
</dbReference>
<sequence length="1223" mass="136424">METPTSSSEFHLHQVGTKTKMPLETTSFTGLATTRSPNLFQPTSPTSTRSSFGVQSSINPGKSSELRFSIRSARSNIPGPFALHSESPSQAKKENADSLMVGSSSDMARISWKDYIPEINREVSRVNLGEQSVKSNVENVSKDLDPDIKHQFKGSYRMPRTDSAQSFGSVFNLNECIPEKTQEESKQGTGNEGENTDVFSFSDYINLEDQFGDFRARPREKSTESFGAQSLGSGFNFQEFISEVTQDASRVKLGKPGGKDDVQNQSIHGLFSSTTGTGGKNIDSLSFGNYDKFKNQFGESHEMPVVSSIQSVGTQSLGLNANKLRERVEKLSVQNLSNDGLFSGTGTGGVKTESLFFKDYINLEEKSDKAIEMPPTNSTEKLGTQHLGLGSNFEELFPQITQHLNTIHLGEHLEIPIVEEKSKEGLFLVGNAGEGEQFKALHDNTKFGDRFKELYEMPPTNLTETLCLESILSGSKFDDFLPETTQVLRKFKMGEQFGNVDVNSQSKDDRFIFSSASQDEGTRLAPYDKGKKSNSTSIESSFLSPVGSFAFTSKYGRSENKKKEIKGPRRRYIKIQKKGEQTTQAKKIGEISEERQFNFEESFGSKPKNTRGDASYSNRSSENTPLFSTSTGDAKINGTNFLFSEATYLDPDLFKRNSETTQLDGFFTRTRTDVPRSFSGSKNSGQMPLSLSELHYGKKNMSKIGNSSFAARSAPMQLKGPELLKSFSLPPEQHRLRSKEVHEFPNIGKYGTSRSSGMDNDGEKWHARGNEVYEKGDMKSAEEFYTRGIKSLASGETYQSRNRSLVLCYSNRAAVRMSLGQISEALSDCLAASKIDPAFPKVQLQIANCLVDLGDLEEAIKQFNRCLESNNYENLDPAILSEASSGLNKAHLRRYEDAIQYCEQIPDSDGKDYISKQWRLNIIAKSYFYLGKLDEALEVIKRNEQAAKDFEPYENKFPEHDTSFIVTLRKLARLKDAGNEAFHAGQYTEAVEHYSAAIACSKESCFFTAVCLCNCAATYQALGQIVDAIADCSLAIALDPTYTKVFSRRAGLYYMIRDYNQAANDLRVLISLLEKQQQENQAGKPSKTNITDDLNRARRRLLSAEESAQKRIPLNLYLILGVEESASVDDVENAYEKAALRHHPDNAIQSVPKNDKSDGDPLWTEVTGRVHKDADHLFKIIGEAYAVLSDTSKRAKYDCDEEKWRTKKTRRAVRTPRKSALGR</sequence>
<dbReference type="InterPro" id="IPR011990">
    <property type="entry name" value="TPR-like_helical_dom_sf"/>
</dbReference>
<dbReference type="Pfam" id="PF13181">
    <property type="entry name" value="TPR_8"/>
    <property type="match status" value="1"/>
</dbReference>
<comment type="caution">
    <text evidence="5">The sequence shown here is derived from an EMBL/GenBank/DDBJ whole genome shotgun (WGS) entry which is preliminary data.</text>
</comment>
<dbReference type="OrthoDB" id="10250354at2759"/>
<dbReference type="InterPro" id="IPR018253">
    <property type="entry name" value="DnaJ_domain_CS"/>
</dbReference>
<feature type="compositionally biased region" description="Polar residues" evidence="3">
    <location>
        <begin position="615"/>
        <end position="631"/>
    </location>
</feature>
<evidence type="ECO:0000256" key="3">
    <source>
        <dbReference type="SAM" id="MobiDB-lite"/>
    </source>
</evidence>
<dbReference type="Proteomes" id="UP000623129">
    <property type="component" value="Unassembled WGS sequence"/>
</dbReference>
<feature type="compositionally biased region" description="Basic residues" evidence="3">
    <location>
        <begin position="1205"/>
        <end position="1217"/>
    </location>
</feature>
<dbReference type="PANTHER" id="PTHR45181">
    <property type="entry name" value="HEAT SHOCK PROTEIN DNAJ WITH TETRATRICOPEPTIDE REPEAT-CONTAINING PROTEIN"/>
    <property type="match status" value="1"/>
</dbReference>
<dbReference type="SUPFAM" id="SSF46565">
    <property type="entry name" value="Chaperone J-domain"/>
    <property type="match status" value="1"/>
</dbReference>
<dbReference type="InterPro" id="IPR019734">
    <property type="entry name" value="TPR_rpt"/>
</dbReference>
<dbReference type="SMART" id="SM00028">
    <property type="entry name" value="TPR"/>
    <property type="match status" value="7"/>
</dbReference>
<accession>A0A833RAW2</accession>
<dbReference type="Gene3D" id="1.10.287.110">
    <property type="entry name" value="DnaJ domain"/>
    <property type="match status" value="1"/>
</dbReference>
<dbReference type="PROSITE" id="PS50005">
    <property type="entry name" value="TPR"/>
    <property type="match status" value="1"/>
</dbReference>
<keyword evidence="2" id="KW-0175">Coiled coil</keyword>
<feature type="region of interest" description="Disordered" evidence="3">
    <location>
        <begin position="1"/>
        <end position="59"/>
    </location>
</feature>
<feature type="region of interest" description="Disordered" evidence="3">
    <location>
        <begin position="1198"/>
        <end position="1223"/>
    </location>
</feature>
<keyword evidence="1" id="KW-0802">TPR repeat</keyword>
<dbReference type="GO" id="GO:0005783">
    <property type="term" value="C:endoplasmic reticulum"/>
    <property type="evidence" value="ECO:0007669"/>
    <property type="project" value="UniProtKB-ARBA"/>
</dbReference>
<feature type="coiled-coil region" evidence="2">
    <location>
        <begin position="1056"/>
        <end position="1107"/>
    </location>
</feature>
<dbReference type="InterPro" id="IPR001623">
    <property type="entry name" value="DnaJ_domain"/>
</dbReference>
<dbReference type="PANTHER" id="PTHR45181:SF4">
    <property type="entry name" value="HEAT SHOCK PROTEIN DNAJ WITH TETRATRICOPEPTIDE REPEAT-CONTAINING PROTEIN"/>
    <property type="match status" value="1"/>
</dbReference>
<dbReference type="CDD" id="cd06257">
    <property type="entry name" value="DnaJ"/>
    <property type="match status" value="1"/>
</dbReference>
<feature type="compositionally biased region" description="Polar residues" evidence="3">
    <location>
        <begin position="24"/>
        <end position="59"/>
    </location>
</feature>
<dbReference type="AlphaFoldDB" id="A0A833RAW2"/>
<dbReference type="PRINTS" id="PR00625">
    <property type="entry name" value="JDOMAIN"/>
</dbReference>
<proteinExistence type="predicted"/>
<dbReference type="PROSITE" id="PS00636">
    <property type="entry name" value="DNAJ_1"/>
    <property type="match status" value="1"/>
</dbReference>
<gene>
    <name evidence="5" type="ORF">FCM35_KLT02448</name>
</gene>
<protein>
    <submittedName>
        <fullName evidence="5">DnaJ subfamily C member 7</fullName>
    </submittedName>
</protein>
<evidence type="ECO:0000313" key="6">
    <source>
        <dbReference type="Proteomes" id="UP000623129"/>
    </source>
</evidence>
<feature type="region of interest" description="Disordered" evidence="3">
    <location>
        <begin position="598"/>
        <end position="631"/>
    </location>
</feature>
<name>A0A833RAW2_9POAL</name>
<evidence type="ECO:0000256" key="1">
    <source>
        <dbReference type="PROSITE-ProRule" id="PRU00339"/>
    </source>
</evidence>
<organism evidence="5 6">
    <name type="scientific">Carex littledalei</name>
    <dbReference type="NCBI Taxonomy" id="544730"/>
    <lineage>
        <taxon>Eukaryota</taxon>
        <taxon>Viridiplantae</taxon>
        <taxon>Streptophyta</taxon>
        <taxon>Embryophyta</taxon>
        <taxon>Tracheophyta</taxon>
        <taxon>Spermatophyta</taxon>
        <taxon>Magnoliopsida</taxon>
        <taxon>Liliopsida</taxon>
        <taxon>Poales</taxon>
        <taxon>Cyperaceae</taxon>
        <taxon>Cyperoideae</taxon>
        <taxon>Cariceae</taxon>
        <taxon>Carex</taxon>
        <taxon>Carex subgen. Euthyceras</taxon>
    </lineage>
</organism>
<evidence type="ECO:0000256" key="2">
    <source>
        <dbReference type="SAM" id="Coils"/>
    </source>
</evidence>
<dbReference type="PROSITE" id="PS50076">
    <property type="entry name" value="DNAJ_2"/>
    <property type="match status" value="1"/>
</dbReference>
<dbReference type="SMART" id="SM00271">
    <property type="entry name" value="DnaJ"/>
    <property type="match status" value="1"/>
</dbReference>
<dbReference type="Gene3D" id="1.25.40.10">
    <property type="entry name" value="Tetratricopeptide repeat domain"/>
    <property type="match status" value="2"/>
</dbReference>